<dbReference type="AlphaFoldDB" id="A0A7T8GLB9"/>
<gene>
    <name evidence="1" type="ORF">FKW44_025389</name>
</gene>
<accession>A0A7T8GLB9</accession>
<protein>
    <submittedName>
        <fullName evidence="1">Uncharacterized protein</fullName>
    </submittedName>
</protein>
<evidence type="ECO:0000313" key="1">
    <source>
        <dbReference type="EMBL" id="QQP31705.1"/>
    </source>
</evidence>
<reference evidence="2" key="1">
    <citation type="submission" date="2021-01" db="EMBL/GenBank/DDBJ databases">
        <title>Caligus Genome Assembly.</title>
        <authorList>
            <person name="Gallardo-Escarate C."/>
        </authorList>
    </citation>
    <scope>NUCLEOTIDE SEQUENCE [LARGE SCALE GENOMIC DNA]</scope>
</reference>
<dbReference type="EMBL" id="CP045910">
    <property type="protein sequence ID" value="QQP31705.1"/>
    <property type="molecule type" value="Genomic_DNA"/>
</dbReference>
<sequence>MLVACLSSGDEFHVYAMLNAEVHPIELGLLRSLVPLLVLESEVQRTSLRGEFER</sequence>
<evidence type="ECO:0000313" key="2">
    <source>
        <dbReference type="Proteomes" id="UP000595437"/>
    </source>
</evidence>
<keyword evidence="2" id="KW-1185">Reference proteome</keyword>
<proteinExistence type="predicted"/>
<organism evidence="1 2">
    <name type="scientific">Caligus rogercresseyi</name>
    <name type="common">Sea louse</name>
    <dbReference type="NCBI Taxonomy" id="217165"/>
    <lineage>
        <taxon>Eukaryota</taxon>
        <taxon>Metazoa</taxon>
        <taxon>Ecdysozoa</taxon>
        <taxon>Arthropoda</taxon>
        <taxon>Crustacea</taxon>
        <taxon>Multicrustacea</taxon>
        <taxon>Hexanauplia</taxon>
        <taxon>Copepoda</taxon>
        <taxon>Siphonostomatoida</taxon>
        <taxon>Caligidae</taxon>
        <taxon>Caligus</taxon>
    </lineage>
</organism>
<name>A0A7T8GLB9_CALRO</name>
<dbReference type="Proteomes" id="UP000595437">
    <property type="component" value="Chromosome 21"/>
</dbReference>